<reference evidence="1 2" key="1">
    <citation type="submission" date="2020-03" db="EMBL/GenBank/DDBJ databases">
        <title>Bradyrhizobium diversity isolated from nodules of Indigofera sp.</title>
        <authorList>
            <person name="Klepa M."/>
            <person name="Helene L."/>
            <person name="Hungria M."/>
        </authorList>
    </citation>
    <scope>NUCLEOTIDE SEQUENCE [LARGE SCALE GENOMIC DNA]</scope>
    <source>
        <strain evidence="1 2">WSM 1791</strain>
    </source>
</reference>
<dbReference type="EMBL" id="JAAVLX010000003">
    <property type="protein sequence ID" value="NOJ39939.1"/>
    <property type="molecule type" value="Genomic_DNA"/>
</dbReference>
<evidence type="ECO:0000313" key="2">
    <source>
        <dbReference type="Proteomes" id="UP000544122"/>
    </source>
</evidence>
<keyword evidence="2" id="KW-1185">Reference proteome</keyword>
<comment type="caution">
    <text evidence="1">The sequence shown here is derived from an EMBL/GenBank/DDBJ whole genome shotgun (WGS) entry which is preliminary data.</text>
</comment>
<gene>
    <name evidence="1" type="ORF">HCN58_10050</name>
</gene>
<sequence length="76" mass="8424">MDATRASQIRMLLLEAADAIDRANAIVSTLDSDERALLATPLDEISSALHFELLQKLYLRYPGLAEECEAWDGTMV</sequence>
<evidence type="ECO:0000313" key="1">
    <source>
        <dbReference type="EMBL" id="NOJ39939.1"/>
    </source>
</evidence>
<accession>A0A7Y4GQ61</accession>
<name>A0A7Y4GQ61_9BRAD</name>
<proteinExistence type="predicted"/>
<dbReference type="Proteomes" id="UP000544122">
    <property type="component" value="Unassembled WGS sequence"/>
</dbReference>
<dbReference type="RefSeq" id="WP_171579188.1">
    <property type="nucleotide sequence ID" value="NZ_JAAVLX010000003.1"/>
</dbReference>
<organism evidence="1 2">
    <name type="scientific">Bradyrhizobium australiense</name>
    <dbReference type="NCBI Taxonomy" id="2721161"/>
    <lineage>
        <taxon>Bacteria</taxon>
        <taxon>Pseudomonadati</taxon>
        <taxon>Pseudomonadota</taxon>
        <taxon>Alphaproteobacteria</taxon>
        <taxon>Hyphomicrobiales</taxon>
        <taxon>Nitrobacteraceae</taxon>
        <taxon>Bradyrhizobium</taxon>
    </lineage>
</organism>
<protein>
    <submittedName>
        <fullName evidence="1">Uncharacterized protein</fullName>
    </submittedName>
</protein>
<dbReference type="AlphaFoldDB" id="A0A7Y4GQ61"/>